<dbReference type="GO" id="GO:0090524">
    <property type="term" value="F:cytochrome-b5 reductase activity, acting on NADH"/>
    <property type="evidence" value="ECO:0007669"/>
    <property type="project" value="UniProtKB-EC"/>
</dbReference>
<evidence type="ECO:0000256" key="4">
    <source>
        <dbReference type="ARBA" id="ARBA00022617"/>
    </source>
</evidence>
<evidence type="ECO:0000256" key="2">
    <source>
        <dbReference type="ARBA" id="ARBA00012011"/>
    </source>
</evidence>
<dbReference type="GO" id="GO:0046872">
    <property type="term" value="F:metal ion binding"/>
    <property type="evidence" value="ECO:0007669"/>
    <property type="project" value="UniProtKB-KW"/>
</dbReference>
<evidence type="ECO:0000256" key="11">
    <source>
        <dbReference type="ARBA" id="ARBA00047682"/>
    </source>
</evidence>
<comment type="catalytic activity">
    <reaction evidence="11">
        <text>2 Fe(III)-[cytochrome b5] + NADH = 2 Fe(II)-[cytochrome b5] + NAD(+) + H(+)</text>
        <dbReference type="Rhea" id="RHEA:46680"/>
        <dbReference type="Rhea" id="RHEA-COMP:10438"/>
        <dbReference type="Rhea" id="RHEA-COMP:10439"/>
        <dbReference type="ChEBI" id="CHEBI:15378"/>
        <dbReference type="ChEBI" id="CHEBI:29033"/>
        <dbReference type="ChEBI" id="CHEBI:29034"/>
        <dbReference type="ChEBI" id="CHEBI:57540"/>
        <dbReference type="ChEBI" id="CHEBI:57945"/>
        <dbReference type="EC" id="1.6.2.2"/>
    </reaction>
</comment>
<dbReference type="InterPro" id="IPR007052">
    <property type="entry name" value="CS_dom"/>
</dbReference>
<evidence type="ECO:0000256" key="12">
    <source>
        <dbReference type="SAM" id="MobiDB-lite"/>
    </source>
</evidence>
<dbReference type="InterPro" id="IPR051872">
    <property type="entry name" value="Cytochrome_b5/Flavoprotein_Rdt"/>
</dbReference>
<dbReference type="Gene3D" id="3.10.120.10">
    <property type="entry name" value="Cytochrome b5-like heme/steroid binding domain"/>
    <property type="match status" value="1"/>
</dbReference>
<dbReference type="CDD" id="cd06183">
    <property type="entry name" value="cyt_b5_reduct_like"/>
    <property type="match status" value="1"/>
</dbReference>
<dbReference type="SUPFAM" id="SSF63380">
    <property type="entry name" value="Riboflavin synthase domain-like"/>
    <property type="match status" value="1"/>
</dbReference>
<dbReference type="InterPro" id="IPR017927">
    <property type="entry name" value="FAD-bd_FR_type"/>
</dbReference>
<feature type="domain" description="FAD-binding FR-type" evidence="15">
    <location>
        <begin position="297"/>
        <end position="408"/>
    </location>
</feature>
<feature type="domain" description="Cytochrome b5 heme-binding" evidence="13">
    <location>
        <begin position="75"/>
        <end position="151"/>
    </location>
</feature>
<dbReference type="GO" id="GO:0005783">
    <property type="term" value="C:endoplasmic reticulum"/>
    <property type="evidence" value="ECO:0007669"/>
    <property type="project" value="TreeGrafter"/>
</dbReference>
<reference evidence="16" key="1">
    <citation type="submission" date="2021-01" db="UniProtKB">
        <authorList>
            <consortium name="EnsemblMetazoa"/>
        </authorList>
    </citation>
    <scope>IDENTIFICATION</scope>
</reference>
<dbReference type="InterPro" id="IPR008978">
    <property type="entry name" value="HSP20-like_chaperone"/>
</dbReference>
<dbReference type="PROSITE" id="PS51384">
    <property type="entry name" value="FAD_FR"/>
    <property type="match status" value="1"/>
</dbReference>
<evidence type="ECO:0000313" key="16">
    <source>
        <dbReference type="EnsemblMetazoa" id="CLYHEMP022186.1"/>
    </source>
</evidence>
<dbReference type="GeneID" id="136800881"/>
<feature type="domain" description="CS" evidence="14">
    <location>
        <begin position="189"/>
        <end position="280"/>
    </location>
</feature>
<dbReference type="Pfam" id="PF04969">
    <property type="entry name" value="CS"/>
    <property type="match status" value="1"/>
</dbReference>
<evidence type="ECO:0000259" key="13">
    <source>
        <dbReference type="PROSITE" id="PS50255"/>
    </source>
</evidence>
<dbReference type="PRINTS" id="PR00363">
    <property type="entry name" value="CYTOCHROMEB5"/>
</dbReference>
<dbReference type="InterPro" id="IPR001199">
    <property type="entry name" value="Cyt_B5-like_heme/steroid-bd"/>
</dbReference>
<keyword evidence="7" id="KW-0408">Iron</keyword>
<dbReference type="SMART" id="SM01117">
    <property type="entry name" value="Cyt-b5"/>
    <property type="match status" value="1"/>
</dbReference>
<feature type="region of interest" description="Disordered" evidence="12">
    <location>
        <begin position="10"/>
        <end position="46"/>
    </location>
</feature>
<protein>
    <recommendedName>
        <fullName evidence="3">Cytochrome b5 reductase 4</fullName>
        <ecNumber evidence="2">1.6.2.2</ecNumber>
    </recommendedName>
    <alternativeName>
        <fullName evidence="10">Flavohemoprotein b5/b5R</fullName>
    </alternativeName>
    <alternativeName>
        <fullName evidence="9">cb5/cb5R</fullName>
    </alternativeName>
</protein>
<dbReference type="InterPro" id="IPR017938">
    <property type="entry name" value="Riboflavin_synthase-like_b-brl"/>
</dbReference>
<dbReference type="FunFam" id="3.40.50.80:FF:000021">
    <property type="entry name" value="Cytochrome b5 reductase 4"/>
    <property type="match status" value="1"/>
</dbReference>
<dbReference type="PRINTS" id="PR00406">
    <property type="entry name" value="CYTB5RDTASE"/>
</dbReference>
<proteinExistence type="inferred from homology"/>
<accession>A0A7M5XFQ5</accession>
<dbReference type="GO" id="GO:0020037">
    <property type="term" value="F:heme binding"/>
    <property type="evidence" value="ECO:0007669"/>
    <property type="project" value="InterPro"/>
</dbReference>
<dbReference type="InterPro" id="IPR018506">
    <property type="entry name" value="Cyt_B5_heme-BS"/>
</dbReference>
<dbReference type="InterPro" id="IPR039261">
    <property type="entry name" value="FNR_nucleotide-bd"/>
</dbReference>
<evidence type="ECO:0000256" key="9">
    <source>
        <dbReference type="ARBA" id="ARBA00030883"/>
    </source>
</evidence>
<dbReference type="EC" id="1.6.2.2" evidence="2"/>
<dbReference type="Gene3D" id="2.60.40.790">
    <property type="match status" value="1"/>
</dbReference>
<dbReference type="GO" id="GO:0006801">
    <property type="term" value="P:superoxide metabolic process"/>
    <property type="evidence" value="ECO:0007669"/>
    <property type="project" value="TreeGrafter"/>
</dbReference>
<evidence type="ECO:0000256" key="7">
    <source>
        <dbReference type="ARBA" id="ARBA00023004"/>
    </source>
</evidence>
<keyword evidence="17" id="KW-1185">Reference proteome</keyword>
<sequence>MTDSVKNLVLNDNKMLGPPTASFPAANSQQRISGSDKNARKGSRSKVALKPGRSLMDWVRLANGGKDIQGLSGKTVTVTPSELAKHNTVSDCWMAIRGRVYNVTHYMEYHPGGLDELMKGAGKDATELFDQVHKWVNFTSMLAKCYIGPLKPDTIEQKLMKRKLKTSTVKKDADGFVAPGKLIPTKPTEIVPRYDWYEKEEKIFLSIYTKTKLIDSTDIILDCHDEQSLKITILMGEKFYLLFIRLQHEVSTVQVTSVNGNKADFVLTKSDSTLKWTQLGKGLDKHDTVQTEADREIIFRDCTVKEINQITHDTKSYTIHLPDKVYYEVPIGHHVIIKDDIEGMEMRRNYTVCLLSLTAVKRENKDRGTTIDLIIKHYSDGALTPLLNRLNIGDRISMSDCIGTFKRQRLKDANNVYMIAAGTGITPMLRIINYYFIEEAVPNCRLKLFFANKKEVDIIWKDQFDSLALKYPDRFHVTYILSNPNQAWRGLKGRITADLLKAFVTENPFTVQTNSISTPSILTEETILKGLDKLYAICGPDQFTNSMESLLNGMDVEKESIHCFLG</sequence>
<dbReference type="SUPFAM" id="SSF55856">
    <property type="entry name" value="Cytochrome b5-like heme/steroid binding domain"/>
    <property type="match status" value="1"/>
</dbReference>
<dbReference type="SUPFAM" id="SSF52343">
    <property type="entry name" value="Ferredoxin reductase-like, C-terminal NADP-linked domain"/>
    <property type="match status" value="1"/>
</dbReference>
<feature type="compositionally biased region" description="Polar residues" evidence="12">
    <location>
        <begin position="25"/>
        <end position="36"/>
    </location>
</feature>
<evidence type="ECO:0000313" key="17">
    <source>
        <dbReference type="Proteomes" id="UP000594262"/>
    </source>
</evidence>
<dbReference type="Proteomes" id="UP000594262">
    <property type="component" value="Unplaced"/>
</dbReference>
<dbReference type="PANTHER" id="PTHR46237">
    <property type="entry name" value="CYTOCHROME B5 REDUCTASE 4 FAMILY MEMBER"/>
    <property type="match status" value="1"/>
</dbReference>
<dbReference type="Gene3D" id="2.40.30.10">
    <property type="entry name" value="Translation factors"/>
    <property type="match status" value="1"/>
</dbReference>
<evidence type="ECO:0000256" key="6">
    <source>
        <dbReference type="ARBA" id="ARBA00023002"/>
    </source>
</evidence>
<evidence type="ECO:0000259" key="14">
    <source>
        <dbReference type="PROSITE" id="PS51203"/>
    </source>
</evidence>
<dbReference type="AlphaFoldDB" id="A0A7M5XFQ5"/>
<evidence type="ECO:0000256" key="10">
    <source>
        <dbReference type="ARBA" id="ARBA00031842"/>
    </source>
</evidence>
<comment type="similarity">
    <text evidence="1">Belongs to the flavoprotein pyridine nucleotide cytochrome reductase family.</text>
</comment>
<keyword evidence="8" id="KW-0520">NAD</keyword>
<keyword evidence="6" id="KW-0560">Oxidoreductase</keyword>
<dbReference type="SUPFAM" id="SSF49764">
    <property type="entry name" value="HSP20-like chaperones"/>
    <property type="match status" value="1"/>
</dbReference>
<keyword evidence="5" id="KW-0479">Metal-binding</keyword>
<evidence type="ECO:0000256" key="8">
    <source>
        <dbReference type="ARBA" id="ARBA00023027"/>
    </source>
</evidence>
<evidence type="ECO:0000259" key="15">
    <source>
        <dbReference type="PROSITE" id="PS51384"/>
    </source>
</evidence>
<dbReference type="PROSITE" id="PS51203">
    <property type="entry name" value="CS"/>
    <property type="match status" value="1"/>
</dbReference>
<evidence type="ECO:0000256" key="3">
    <source>
        <dbReference type="ARBA" id="ARBA00022339"/>
    </source>
</evidence>
<dbReference type="EnsemblMetazoa" id="CLYHEMT022186.1">
    <property type="protein sequence ID" value="CLYHEMP022186.1"/>
    <property type="gene ID" value="CLYHEMG022186"/>
</dbReference>
<dbReference type="Pfam" id="PF00175">
    <property type="entry name" value="NAD_binding_1"/>
    <property type="match status" value="1"/>
</dbReference>
<dbReference type="InterPro" id="IPR036400">
    <property type="entry name" value="Cyt_B5-like_heme/steroid_sf"/>
</dbReference>
<dbReference type="OrthoDB" id="432299at2759"/>
<dbReference type="Pfam" id="PF00970">
    <property type="entry name" value="FAD_binding_6"/>
    <property type="match status" value="1"/>
</dbReference>
<dbReference type="Gene3D" id="3.40.50.80">
    <property type="entry name" value="Nucleotide-binding domain of ferredoxin-NADP reductase (FNR) module"/>
    <property type="match status" value="1"/>
</dbReference>
<dbReference type="Pfam" id="PF00173">
    <property type="entry name" value="Cyt-b5"/>
    <property type="match status" value="1"/>
</dbReference>
<organism evidence="16 17">
    <name type="scientific">Clytia hemisphaerica</name>
    <dbReference type="NCBI Taxonomy" id="252671"/>
    <lineage>
        <taxon>Eukaryota</taxon>
        <taxon>Metazoa</taxon>
        <taxon>Cnidaria</taxon>
        <taxon>Hydrozoa</taxon>
        <taxon>Hydroidolina</taxon>
        <taxon>Leptothecata</taxon>
        <taxon>Obeliida</taxon>
        <taxon>Clytiidae</taxon>
        <taxon>Clytia</taxon>
    </lineage>
</organism>
<dbReference type="PANTHER" id="PTHR46237:SF1">
    <property type="entry name" value="CYTOCHROME B5 REDUCTASE 4"/>
    <property type="match status" value="1"/>
</dbReference>
<dbReference type="RefSeq" id="XP_066913601.1">
    <property type="nucleotide sequence ID" value="XM_067057500.1"/>
</dbReference>
<dbReference type="InterPro" id="IPR008333">
    <property type="entry name" value="Cbr1-like_FAD-bd_dom"/>
</dbReference>
<evidence type="ECO:0000256" key="5">
    <source>
        <dbReference type="ARBA" id="ARBA00022723"/>
    </source>
</evidence>
<dbReference type="InterPro" id="IPR001433">
    <property type="entry name" value="OxRdtase_FAD/NAD-bd"/>
</dbReference>
<dbReference type="FunFam" id="3.10.120.10:FF:000001">
    <property type="entry name" value="Cytochrome b5 reductase 4"/>
    <property type="match status" value="1"/>
</dbReference>
<keyword evidence="4" id="KW-0349">Heme</keyword>
<dbReference type="PROSITE" id="PS50255">
    <property type="entry name" value="CYTOCHROME_B5_2"/>
    <property type="match status" value="1"/>
</dbReference>
<evidence type="ECO:0000256" key="1">
    <source>
        <dbReference type="ARBA" id="ARBA00006105"/>
    </source>
</evidence>
<name>A0A7M5XFQ5_9CNID</name>
<dbReference type="PROSITE" id="PS00191">
    <property type="entry name" value="CYTOCHROME_B5_1"/>
    <property type="match status" value="1"/>
</dbReference>